<keyword evidence="2" id="KW-0808">Transferase</keyword>
<dbReference type="PANTHER" id="PTHR42912">
    <property type="entry name" value="METHYLTRANSFERASE"/>
    <property type="match status" value="1"/>
</dbReference>
<accession>A0A6M3MFT3</accession>
<dbReference type="InterPro" id="IPR029063">
    <property type="entry name" value="SAM-dependent_MTases_sf"/>
</dbReference>
<gene>
    <name evidence="2" type="ORF">MM171B00429_0007</name>
</gene>
<evidence type="ECO:0000313" key="2">
    <source>
        <dbReference type="EMBL" id="QJB04189.1"/>
    </source>
</evidence>
<reference evidence="2" key="1">
    <citation type="submission" date="2020-03" db="EMBL/GenBank/DDBJ databases">
        <title>The deep terrestrial virosphere.</title>
        <authorList>
            <person name="Holmfeldt K."/>
            <person name="Nilsson E."/>
            <person name="Simone D."/>
            <person name="Lopez-Fernandez M."/>
            <person name="Wu X."/>
            <person name="de Brujin I."/>
            <person name="Lundin D."/>
            <person name="Andersson A."/>
            <person name="Bertilsson S."/>
            <person name="Dopson M."/>
        </authorList>
    </citation>
    <scope>NUCLEOTIDE SEQUENCE</scope>
    <source>
        <strain evidence="2">MM171B00429</strain>
    </source>
</reference>
<dbReference type="AlphaFoldDB" id="A0A6M3MFT3"/>
<sequence length="199" mass="23244">MRDDPDEANHPSRIRMCNEAAMVGGKILEVGCGTAIDYPRLTRMGLEYSAVELTPKFIARARELYPGIDIHQGRIWDLPFEDDSFDVVYCRGVVQHLPPETYPEALDEMWRVAKTLLLVSTNRLFRKGKGITYREKGGPYVNHYVFDEFNSYVKALPRSISRYVSGFMRPEERERNLRSNLSHTIFIIYNLDYWRMNLQ</sequence>
<dbReference type="Gene3D" id="3.40.50.150">
    <property type="entry name" value="Vaccinia Virus protein VP39"/>
    <property type="match status" value="1"/>
</dbReference>
<dbReference type="CDD" id="cd02440">
    <property type="entry name" value="AdoMet_MTases"/>
    <property type="match status" value="1"/>
</dbReference>
<dbReference type="EMBL" id="MT143875">
    <property type="protein sequence ID" value="QJB04189.1"/>
    <property type="molecule type" value="Genomic_DNA"/>
</dbReference>
<dbReference type="InterPro" id="IPR050508">
    <property type="entry name" value="Methyltransf_Superfamily"/>
</dbReference>
<proteinExistence type="predicted"/>
<dbReference type="GO" id="GO:0008757">
    <property type="term" value="F:S-adenosylmethionine-dependent methyltransferase activity"/>
    <property type="evidence" value="ECO:0007669"/>
    <property type="project" value="InterPro"/>
</dbReference>
<keyword evidence="2" id="KW-0489">Methyltransferase</keyword>
<dbReference type="SUPFAM" id="SSF53335">
    <property type="entry name" value="S-adenosyl-L-methionine-dependent methyltransferases"/>
    <property type="match status" value="1"/>
</dbReference>
<evidence type="ECO:0000259" key="1">
    <source>
        <dbReference type="Pfam" id="PF08241"/>
    </source>
</evidence>
<feature type="domain" description="Methyltransferase type 11" evidence="1">
    <location>
        <begin position="28"/>
        <end position="114"/>
    </location>
</feature>
<name>A0A6M3MFT3_9ZZZZ</name>
<dbReference type="PANTHER" id="PTHR42912:SF80">
    <property type="entry name" value="METHYLTRANSFERASE DOMAIN-CONTAINING PROTEIN"/>
    <property type="match status" value="1"/>
</dbReference>
<protein>
    <submittedName>
        <fullName evidence="2">Putative methyltransferase</fullName>
    </submittedName>
</protein>
<dbReference type="InterPro" id="IPR013216">
    <property type="entry name" value="Methyltransf_11"/>
</dbReference>
<organism evidence="2">
    <name type="scientific">viral metagenome</name>
    <dbReference type="NCBI Taxonomy" id="1070528"/>
    <lineage>
        <taxon>unclassified sequences</taxon>
        <taxon>metagenomes</taxon>
        <taxon>organismal metagenomes</taxon>
    </lineage>
</organism>
<dbReference type="Pfam" id="PF08241">
    <property type="entry name" value="Methyltransf_11"/>
    <property type="match status" value="1"/>
</dbReference>
<dbReference type="GO" id="GO:0032259">
    <property type="term" value="P:methylation"/>
    <property type="evidence" value="ECO:0007669"/>
    <property type="project" value="UniProtKB-KW"/>
</dbReference>